<feature type="compositionally biased region" description="Basic and acidic residues" evidence="3">
    <location>
        <begin position="91"/>
        <end position="100"/>
    </location>
</feature>
<name>A0AA39GB82_SARSR</name>
<dbReference type="Pfam" id="PF00172">
    <property type="entry name" value="Zn_clus"/>
    <property type="match status" value="1"/>
</dbReference>
<evidence type="ECO:0000256" key="2">
    <source>
        <dbReference type="ARBA" id="ARBA00023242"/>
    </source>
</evidence>
<feature type="domain" description="Zn(2)-C6 fungal-type" evidence="4">
    <location>
        <begin position="27"/>
        <end position="57"/>
    </location>
</feature>
<evidence type="ECO:0000256" key="1">
    <source>
        <dbReference type="ARBA" id="ARBA00004123"/>
    </source>
</evidence>
<dbReference type="CDD" id="cd00067">
    <property type="entry name" value="GAL4"/>
    <property type="match status" value="1"/>
</dbReference>
<feature type="region of interest" description="Disordered" evidence="3">
    <location>
        <begin position="1"/>
        <end position="56"/>
    </location>
</feature>
<dbReference type="Proteomes" id="UP001175261">
    <property type="component" value="Unassembled WGS sequence"/>
</dbReference>
<dbReference type="GO" id="GO:0000981">
    <property type="term" value="F:DNA-binding transcription factor activity, RNA polymerase II-specific"/>
    <property type="evidence" value="ECO:0007669"/>
    <property type="project" value="InterPro"/>
</dbReference>
<dbReference type="GO" id="GO:0005634">
    <property type="term" value="C:nucleus"/>
    <property type="evidence" value="ECO:0007669"/>
    <property type="project" value="UniProtKB-SubCell"/>
</dbReference>
<feature type="region of interest" description="Disordered" evidence="3">
    <location>
        <begin position="71"/>
        <end position="143"/>
    </location>
</feature>
<dbReference type="Gene3D" id="4.10.240.10">
    <property type="entry name" value="Zn(2)-C6 fungal-type DNA-binding domain"/>
    <property type="match status" value="1"/>
</dbReference>
<reference evidence="5" key="1">
    <citation type="submission" date="2022-10" db="EMBL/GenBank/DDBJ databases">
        <title>Determination and structural analysis of whole genome sequence of Sarocladium strictum F4-1.</title>
        <authorList>
            <person name="Hu L."/>
            <person name="Jiang Y."/>
        </authorList>
    </citation>
    <scope>NUCLEOTIDE SEQUENCE</scope>
    <source>
        <strain evidence="5">F4-1</strain>
    </source>
</reference>
<dbReference type="GO" id="GO:0000976">
    <property type="term" value="F:transcription cis-regulatory region binding"/>
    <property type="evidence" value="ECO:0007669"/>
    <property type="project" value="TreeGrafter"/>
</dbReference>
<keyword evidence="6" id="KW-1185">Reference proteome</keyword>
<evidence type="ECO:0000313" key="5">
    <source>
        <dbReference type="EMBL" id="KAK0383789.1"/>
    </source>
</evidence>
<dbReference type="InterPro" id="IPR001138">
    <property type="entry name" value="Zn2Cys6_DnaBD"/>
</dbReference>
<keyword evidence="2" id="KW-0539">Nucleus</keyword>
<comment type="subcellular location">
    <subcellularLocation>
        <location evidence="1">Nucleus</location>
    </subcellularLocation>
</comment>
<dbReference type="PROSITE" id="PS50048">
    <property type="entry name" value="ZN2_CY6_FUNGAL_2"/>
    <property type="match status" value="1"/>
</dbReference>
<evidence type="ECO:0000259" key="4">
    <source>
        <dbReference type="PROSITE" id="PS50048"/>
    </source>
</evidence>
<evidence type="ECO:0000313" key="6">
    <source>
        <dbReference type="Proteomes" id="UP001175261"/>
    </source>
</evidence>
<dbReference type="SUPFAM" id="SSF57701">
    <property type="entry name" value="Zn2/Cys6 DNA-binding domain"/>
    <property type="match status" value="1"/>
</dbReference>
<dbReference type="PANTHER" id="PTHR37534:SF3">
    <property type="entry name" value="ZN(II)2CYS6 TRANSCRIPTION FACTOR (EUROFUNG)"/>
    <property type="match status" value="1"/>
</dbReference>
<dbReference type="InterPro" id="IPR021858">
    <property type="entry name" value="Fun_TF"/>
</dbReference>
<accession>A0AA39GB82</accession>
<dbReference type="GO" id="GO:0045944">
    <property type="term" value="P:positive regulation of transcription by RNA polymerase II"/>
    <property type="evidence" value="ECO:0007669"/>
    <property type="project" value="TreeGrafter"/>
</dbReference>
<comment type="caution">
    <text evidence="5">The sequence shown here is derived from an EMBL/GenBank/DDBJ whole genome shotgun (WGS) entry which is preliminary data.</text>
</comment>
<dbReference type="InterPro" id="IPR036864">
    <property type="entry name" value="Zn2-C6_fun-type_DNA-bd_sf"/>
</dbReference>
<proteinExistence type="predicted"/>
<dbReference type="AlphaFoldDB" id="A0AA39GB82"/>
<feature type="compositionally biased region" description="Basic residues" evidence="3">
    <location>
        <begin position="10"/>
        <end position="23"/>
    </location>
</feature>
<dbReference type="PANTHER" id="PTHR37534">
    <property type="entry name" value="TRANSCRIPTIONAL ACTIVATOR PROTEIN UGA3"/>
    <property type="match status" value="1"/>
</dbReference>
<dbReference type="Pfam" id="PF11951">
    <property type="entry name" value="Fungal_trans_2"/>
    <property type="match status" value="1"/>
</dbReference>
<dbReference type="SMART" id="SM00066">
    <property type="entry name" value="GAL4"/>
    <property type="match status" value="1"/>
</dbReference>
<dbReference type="EMBL" id="JAPDFR010000009">
    <property type="protein sequence ID" value="KAK0383789.1"/>
    <property type="molecule type" value="Genomic_DNA"/>
</dbReference>
<dbReference type="GO" id="GO:0008270">
    <property type="term" value="F:zinc ion binding"/>
    <property type="evidence" value="ECO:0007669"/>
    <property type="project" value="InterPro"/>
</dbReference>
<sequence length="637" mass="71511">MDAASGETPRKRRTRKPRGRGLRTRTGCLTCRKRHKKCDERQPVCGPCSTTSRPCVFPRDLDAQSALEALTQAPHRCQPLDRSNTSSRGSPRGEDQHGPEQFEPAEGSHLSPISDAQTSQVHQDSPNGIFIPGVSPQDLNSHGSLPSWPSDCAYRQEKWTANFASTRWLDLLANDAAQADGSFSLAPSPEPESRRIGEQQRQSAIAAHVSPALLHGQAQLPSDLDPESERQAWQLAQNAVLADHEASLLRHFADHCAPWLDIFDPHSHFSTYVIRLSLKNTGLLKAILALSAKHRATCMGTPLYQGTTHLTSPAAQMTGDVKDSEWIGYYYETLHYIRSALLYKSYTHSEELLATAIVISSYEMLDEADGSGNWQRHLKGVFWIQRSQEVDGVCGGLRQAVWWAWHRQDTWAAFRERRACFSFWLPKQPIEDLSQPDLAKRAIYLLAQAVNYSAEAWKVESGSGTDPMAEAQLKQRRDQLLSHMDRWKRCLGEEFDVLPTSKTAKDVKDDVFTPLWIHPPEYGVAVQAYNLAIILITLHTPNVSGLNAFLKMQKQLASAVEIICGIAMELKDEGYQILCAQYLYGAGICVQDALKRQKIIQLMEECESRVKWAPIATWRDDLRMEWAKADSDMIDQA</sequence>
<feature type="compositionally biased region" description="Polar residues" evidence="3">
    <location>
        <begin position="114"/>
        <end position="126"/>
    </location>
</feature>
<organism evidence="5 6">
    <name type="scientific">Sarocladium strictum</name>
    <name type="common">Black bundle disease fungus</name>
    <name type="synonym">Acremonium strictum</name>
    <dbReference type="NCBI Taxonomy" id="5046"/>
    <lineage>
        <taxon>Eukaryota</taxon>
        <taxon>Fungi</taxon>
        <taxon>Dikarya</taxon>
        <taxon>Ascomycota</taxon>
        <taxon>Pezizomycotina</taxon>
        <taxon>Sordariomycetes</taxon>
        <taxon>Hypocreomycetidae</taxon>
        <taxon>Hypocreales</taxon>
        <taxon>Sarocladiaceae</taxon>
        <taxon>Sarocladium</taxon>
    </lineage>
</organism>
<evidence type="ECO:0000256" key="3">
    <source>
        <dbReference type="SAM" id="MobiDB-lite"/>
    </source>
</evidence>
<feature type="region of interest" description="Disordered" evidence="3">
    <location>
        <begin position="182"/>
        <end position="202"/>
    </location>
</feature>
<dbReference type="PROSITE" id="PS00463">
    <property type="entry name" value="ZN2_CY6_FUNGAL_1"/>
    <property type="match status" value="1"/>
</dbReference>
<gene>
    <name evidence="5" type="ORF">NLU13_9700</name>
</gene>
<protein>
    <recommendedName>
        <fullName evidence="4">Zn(2)-C6 fungal-type domain-containing protein</fullName>
    </recommendedName>
</protein>